<accession>A0A9E6ZKE7</accession>
<reference evidence="1" key="1">
    <citation type="submission" date="2022-03" db="EMBL/GenBank/DDBJ databases">
        <title>Description of Abyssus ytuae gen. nov., sp. nov., a novel member of the family Flavobacteriaceae isolated from the sediment of Mariana Trench.</title>
        <authorList>
            <person name="Zhang J."/>
            <person name="Xu X."/>
        </authorList>
    </citation>
    <scope>NUCLEOTIDE SEQUENCE</scope>
    <source>
        <strain evidence="1">MT3330</strain>
    </source>
</reference>
<proteinExistence type="predicted"/>
<dbReference type="EMBL" id="CP094358">
    <property type="protein sequence ID" value="UOB17309.1"/>
    <property type="molecule type" value="Genomic_DNA"/>
</dbReference>
<protein>
    <recommendedName>
        <fullName evidence="3">STAS/SEC14 domain-containing protein</fullName>
    </recommendedName>
</protein>
<dbReference type="RefSeq" id="WP_255842677.1">
    <property type="nucleotide sequence ID" value="NZ_CP094358.1"/>
</dbReference>
<evidence type="ECO:0008006" key="3">
    <source>
        <dbReference type="Google" id="ProtNLM"/>
    </source>
</evidence>
<keyword evidence="2" id="KW-1185">Reference proteome</keyword>
<evidence type="ECO:0000313" key="1">
    <source>
        <dbReference type="EMBL" id="UOB17309.1"/>
    </source>
</evidence>
<dbReference type="Proteomes" id="UP000831290">
    <property type="component" value="Chromosome"/>
</dbReference>
<dbReference type="KEGG" id="fbm:MQE35_16430"/>
<evidence type="ECO:0000313" key="2">
    <source>
        <dbReference type="Proteomes" id="UP000831290"/>
    </source>
</evidence>
<dbReference type="AlphaFoldDB" id="A0A9E6ZKE7"/>
<sequence>MRIENSNFDGILIDYQTFKFGKVYFFKNIIVSEINEGIVLTYDIAEQFLRLIDKYYDEQQNVVYISNRVNSYSVKPIDWLKINNKYKNLIAIGIIHYNRNSKNIFDIEKLFCRRTFKGFDNLEDGLVWANHIANKRTYNNPVSKKN</sequence>
<organism evidence="1 2">
    <name type="scientific">Abyssalbus ytuae</name>
    <dbReference type="NCBI Taxonomy" id="2926907"/>
    <lineage>
        <taxon>Bacteria</taxon>
        <taxon>Pseudomonadati</taxon>
        <taxon>Bacteroidota</taxon>
        <taxon>Flavobacteriia</taxon>
        <taxon>Flavobacteriales</taxon>
        <taxon>Flavobacteriaceae</taxon>
        <taxon>Abyssalbus</taxon>
    </lineage>
</organism>
<gene>
    <name evidence="1" type="ORF">MQE35_16430</name>
</gene>
<name>A0A9E6ZKE7_9FLAO</name>